<reference evidence="6" key="2">
    <citation type="submission" date="2021-04" db="EMBL/GenBank/DDBJ databases">
        <authorList>
            <person name="Gilroy R."/>
        </authorList>
    </citation>
    <scope>NUCLEOTIDE SEQUENCE</scope>
    <source>
        <strain evidence="6">ChiGjej1B1-13045</strain>
    </source>
</reference>
<dbReference type="AlphaFoldDB" id="A0A9D2DAK2"/>
<comment type="similarity">
    <text evidence="1">Belongs to the metallo-dependent hydrolases superfamily. CpsB/CapC family.</text>
</comment>
<dbReference type="GO" id="GO:0004725">
    <property type="term" value="F:protein tyrosine phosphatase activity"/>
    <property type="evidence" value="ECO:0007669"/>
    <property type="project" value="UniProtKB-EC"/>
</dbReference>
<dbReference type="SUPFAM" id="SSF89550">
    <property type="entry name" value="PHP domain-like"/>
    <property type="match status" value="1"/>
</dbReference>
<gene>
    <name evidence="6" type="ORF">H9817_05330</name>
</gene>
<dbReference type="Proteomes" id="UP000824017">
    <property type="component" value="Unassembled WGS sequence"/>
</dbReference>
<sequence length="258" mass="29943">MIDIHTHILPGVDDGARDIYDSIEMAELAYESGTKIIVATPHCNIPGLYDNYLGEEYVRNFQDAKEILKREVPGITLLAGMEVFTTEDVPRLLSDGKIFPINRTKYVLMEFDFRENPAFAHRLLKRVREVRAIPVVAHAERYEFIQDDPEIVYRWRQEGYEIQVNKGSFMGRFGRRAQETAYELLNHNLVSAIASDAHSPLQRTTCMADAYNDLLKDYPREYLDVLFNTNPQRICNGEKTVQFRKISFREPYGWKENA</sequence>
<dbReference type="InterPro" id="IPR016195">
    <property type="entry name" value="Pol/histidinol_Pase-like"/>
</dbReference>
<keyword evidence="3" id="KW-0378">Hydrolase</keyword>
<evidence type="ECO:0000256" key="3">
    <source>
        <dbReference type="ARBA" id="ARBA00022801"/>
    </source>
</evidence>
<dbReference type="InterPro" id="IPR016667">
    <property type="entry name" value="Caps_polysacc_synth_CpsB/CapC"/>
</dbReference>
<proteinExistence type="inferred from homology"/>
<organism evidence="6 7">
    <name type="scientific">Candidatus Mediterraneibacter stercorigallinarum</name>
    <dbReference type="NCBI Taxonomy" id="2838686"/>
    <lineage>
        <taxon>Bacteria</taxon>
        <taxon>Bacillati</taxon>
        <taxon>Bacillota</taxon>
        <taxon>Clostridia</taxon>
        <taxon>Lachnospirales</taxon>
        <taxon>Lachnospiraceae</taxon>
        <taxon>Mediterraneibacter</taxon>
    </lineage>
</organism>
<dbReference type="PANTHER" id="PTHR39181">
    <property type="entry name" value="TYROSINE-PROTEIN PHOSPHATASE YWQE"/>
    <property type="match status" value="1"/>
</dbReference>
<comment type="caution">
    <text evidence="6">The sequence shown here is derived from an EMBL/GenBank/DDBJ whole genome shotgun (WGS) entry which is preliminary data.</text>
</comment>
<protein>
    <recommendedName>
        <fullName evidence="2">protein-tyrosine-phosphatase</fullName>
        <ecNumber evidence="2">3.1.3.48</ecNumber>
    </recommendedName>
</protein>
<evidence type="ECO:0000256" key="5">
    <source>
        <dbReference type="ARBA" id="ARBA00051722"/>
    </source>
</evidence>
<name>A0A9D2DAK2_9FIRM</name>
<evidence type="ECO:0000256" key="2">
    <source>
        <dbReference type="ARBA" id="ARBA00013064"/>
    </source>
</evidence>
<accession>A0A9D2DAK2</accession>
<dbReference type="GO" id="GO:0030145">
    <property type="term" value="F:manganese ion binding"/>
    <property type="evidence" value="ECO:0007669"/>
    <property type="project" value="InterPro"/>
</dbReference>
<evidence type="ECO:0000313" key="7">
    <source>
        <dbReference type="Proteomes" id="UP000824017"/>
    </source>
</evidence>
<dbReference type="Gene3D" id="3.20.20.140">
    <property type="entry name" value="Metal-dependent hydrolases"/>
    <property type="match status" value="1"/>
</dbReference>
<dbReference type="EMBL" id="DXCD01000135">
    <property type="protein sequence ID" value="HIZ13329.1"/>
    <property type="molecule type" value="Genomic_DNA"/>
</dbReference>
<dbReference type="EC" id="3.1.3.48" evidence="2"/>
<evidence type="ECO:0000313" key="6">
    <source>
        <dbReference type="EMBL" id="HIZ13329.1"/>
    </source>
</evidence>
<evidence type="ECO:0000256" key="4">
    <source>
        <dbReference type="ARBA" id="ARBA00022912"/>
    </source>
</evidence>
<dbReference type="Pfam" id="PF19567">
    <property type="entry name" value="CpsB_CapC"/>
    <property type="match status" value="1"/>
</dbReference>
<reference evidence="6" key="1">
    <citation type="journal article" date="2021" name="PeerJ">
        <title>Extensive microbial diversity within the chicken gut microbiome revealed by metagenomics and culture.</title>
        <authorList>
            <person name="Gilroy R."/>
            <person name="Ravi A."/>
            <person name="Getino M."/>
            <person name="Pursley I."/>
            <person name="Horton D.L."/>
            <person name="Alikhan N.F."/>
            <person name="Baker D."/>
            <person name="Gharbi K."/>
            <person name="Hall N."/>
            <person name="Watson M."/>
            <person name="Adriaenssens E.M."/>
            <person name="Foster-Nyarko E."/>
            <person name="Jarju S."/>
            <person name="Secka A."/>
            <person name="Antonio M."/>
            <person name="Oren A."/>
            <person name="Chaudhuri R.R."/>
            <person name="La Ragione R."/>
            <person name="Hildebrand F."/>
            <person name="Pallen M.J."/>
        </authorList>
    </citation>
    <scope>NUCLEOTIDE SEQUENCE</scope>
    <source>
        <strain evidence="6">ChiGjej1B1-13045</strain>
    </source>
</reference>
<dbReference type="PANTHER" id="PTHR39181:SF1">
    <property type="entry name" value="TYROSINE-PROTEIN PHOSPHATASE YWQE"/>
    <property type="match status" value="1"/>
</dbReference>
<comment type="catalytic activity">
    <reaction evidence="5">
        <text>O-phospho-L-tyrosyl-[protein] + H2O = L-tyrosyl-[protein] + phosphate</text>
        <dbReference type="Rhea" id="RHEA:10684"/>
        <dbReference type="Rhea" id="RHEA-COMP:10136"/>
        <dbReference type="Rhea" id="RHEA-COMP:20101"/>
        <dbReference type="ChEBI" id="CHEBI:15377"/>
        <dbReference type="ChEBI" id="CHEBI:43474"/>
        <dbReference type="ChEBI" id="CHEBI:46858"/>
        <dbReference type="ChEBI" id="CHEBI:61978"/>
        <dbReference type="EC" id="3.1.3.48"/>
    </reaction>
</comment>
<evidence type="ECO:0000256" key="1">
    <source>
        <dbReference type="ARBA" id="ARBA00005750"/>
    </source>
</evidence>
<dbReference type="PIRSF" id="PIRSF016557">
    <property type="entry name" value="Caps_synth_CpsB"/>
    <property type="match status" value="1"/>
</dbReference>
<keyword evidence="4" id="KW-0904">Protein phosphatase</keyword>